<sequence length="134" mass="15255">MEAVSNTASTSYTIIHALARATENAREFENDFERCQLRLDTLQVRLEAIRPTEVAEAIQGGETIPERRRRSLAHLIADVQRTLSKVQEDASKIRAARTTGRMQWVIYKRDRCYRSIAEINALVADLERAAGNRL</sequence>
<evidence type="ECO:0008006" key="4">
    <source>
        <dbReference type="Google" id="ProtNLM"/>
    </source>
</evidence>
<dbReference type="STRING" id="398673.A0A2P4ZPC7"/>
<accession>A0A2P4ZPC7</accession>
<keyword evidence="3" id="KW-1185">Reference proteome</keyword>
<protein>
    <recommendedName>
        <fullName evidence="4">Fungal N-terminal domain-containing protein</fullName>
    </recommendedName>
</protein>
<dbReference type="RefSeq" id="XP_024405705.1">
    <property type="nucleotide sequence ID" value="XM_024549573.1"/>
</dbReference>
<evidence type="ECO:0000313" key="3">
    <source>
        <dbReference type="Proteomes" id="UP000054821"/>
    </source>
</evidence>
<dbReference type="Proteomes" id="UP000054821">
    <property type="component" value="Unassembled WGS sequence"/>
</dbReference>
<dbReference type="AlphaFoldDB" id="A0A2P4ZPC7"/>
<evidence type="ECO:0000313" key="2">
    <source>
        <dbReference type="EMBL" id="PON26142.1"/>
    </source>
</evidence>
<gene>
    <name evidence="2" type="ORF">TGAM01_v205086</name>
</gene>
<keyword evidence="1" id="KW-0175">Coiled coil</keyword>
<name>A0A2P4ZPC7_9HYPO</name>
<comment type="caution">
    <text evidence="2">The sequence shown here is derived from an EMBL/GenBank/DDBJ whole genome shotgun (WGS) entry which is preliminary data.</text>
</comment>
<reference evidence="2 3" key="1">
    <citation type="journal article" date="2016" name="Genome Announc.">
        <title>Draft Whole-Genome Sequence of Trichoderma gamsii T6085, a Promising Biocontrol Agent of Fusarium Head Blight on Wheat.</title>
        <authorList>
            <person name="Baroncelli R."/>
            <person name="Zapparata A."/>
            <person name="Piaggeschi G."/>
            <person name="Sarrocco S."/>
            <person name="Vannacci G."/>
        </authorList>
    </citation>
    <scope>NUCLEOTIDE SEQUENCE [LARGE SCALE GENOMIC DNA]</scope>
    <source>
        <strain evidence="2 3">T6085</strain>
    </source>
</reference>
<proteinExistence type="predicted"/>
<dbReference type="EMBL" id="JPDN02000015">
    <property type="protein sequence ID" value="PON26142.1"/>
    <property type="molecule type" value="Genomic_DNA"/>
</dbReference>
<feature type="coiled-coil region" evidence="1">
    <location>
        <begin position="18"/>
        <end position="45"/>
    </location>
</feature>
<evidence type="ECO:0000256" key="1">
    <source>
        <dbReference type="SAM" id="Coils"/>
    </source>
</evidence>
<dbReference type="GeneID" id="36347562"/>
<organism evidence="2 3">
    <name type="scientific">Trichoderma gamsii</name>
    <dbReference type="NCBI Taxonomy" id="398673"/>
    <lineage>
        <taxon>Eukaryota</taxon>
        <taxon>Fungi</taxon>
        <taxon>Dikarya</taxon>
        <taxon>Ascomycota</taxon>
        <taxon>Pezizomycotina</taxon>
        <taxon>Sordariomycetes</taxon>
        <taxon>Hypocreomycetidae</taxon>
        <taxon>Hypocreales</taxon>
        <taxon>Hypocreaceae</taxon>
        <taxon>Trichoderma</taxon>
    </lineage>
</organism>